<dbReference type="EMBL" id="KN880450">
    <property type="protein sequence ID" value="KIY71758.1"/>
    <property type="molecule type" value="Genomic_DNA"/>
</dbReference>
<feature type="transmembrane region" description="Helical" evidence="7">
    <location>
        <begin position="91"/>
        <end position="110"/>
    </location>
</feature>
<protein>
    <submittedName>
        <fullName evidence="8">Endoplasmic reticulum protein</fullName>
    </submittedName>
</protein>
<keyword evidence="4 7" id="KW-1133">Transmembrane helix</keyword>
<dbReference type="Pfam" id="PF03062">
    <property type="entry name" value="MBOAT"/>
    <property type="match status" value="1"/>
</dbReference>
<dbReference type="InterPro" id="IPR004299">
    <property type="entry name" value="MBOAT_fam"/>
</dbReference>
<dbReference type="Proteomes" id="UP000054007">
    <property type="component" value="Unassembled WGS sequence"/>
</dbReference>
<evidence type="ECO:0000256" key="4">
    <source>
        <dbReference type="ARBA" id="ARBA00022989"/>
    </source>
</evidence>
<feature type="transmembrane region" description="Helical" evidence="7">
    <location>
        <begin position="411"/>
        <end position="434"/>
    </location>
</feature>
<feature type="transmembrane region" description="Helical" evidence="7">
    <location>
        <begin position="50"/>
        <end position="71"/>
    </location>
</feature>
<dbReference type="InterPro" id="IPR049941">
    <property type="entry name" value="LPLAT_7/PORCN-like"/>
</dbReference>
<feature type="transmembrane region" description="Helical" evidence="7">
    <location>
        <begin position="446"/>
        <end position="464"/>
    </location>
</feature>
<keyword evidence="3 7" id="KW-0812">Transmembrane</keyword>
<feature type="transmembrane region" description="Helical" evidence="7">
    <location>
        <begin position="20"/>
        <end position="38"/>
    </location>
</feature>
<dbReference type="GO" id="GO:0005783">
    <property type="term" value="C:endoplasmic reticulum"/>
    <property type="evidence" value="ECO:0007669"/>
    <property type="project" value="TreeGrafter"/>
</dbReference>
<evidence type="ECO:0000256" key="2">
    <source>
        <dbReference type="ARBA" id="ARBA00022679"/>
    </source>
</evidence>
<dbReference type="PANTHER" id="PTHR13906">
    <property type="entry name" value="PORCUPINE"/>
    <property type="match status" value="1"/>
</dbReference>
<organism evidence="8 9">
    <name type="scientific">Cylindrobasidium torrendii FP15055 ss-10</name>
    <dbReference type="NCBI Taxonomy" id="1314674"/>
    <lineage>
        <taxon>Eukaryota</taxon>
        <taxon>Fungi</taxon>
        <taxon>Dikarya</taxon>
        <taxon>Basidiomycota</taxon>
        <taxon>Agaricomycotina</taxon>
        <taxon>Agaricomycetes</taxon>
        <taxon>Agaricomycetidae</taxon>
        <taxon>Agaricales</taxon>
        <taxon>Marasmiineae</taxon>
        <taxon>Physalacriaceae</taxon>
        <taxon>Cylindrobasidium</taxon>
    </lineage>
</organism>
<proteinExistence type="predicted"/>
<keyword evidence="5 7" id="KW-0472">Membrane</keyword>
<evidence type="ECO:0000313" key="8">
    <source>
        <dbReference type="EMBL" id="KIY71758.1"/>
    </source>
</evidence>
<feature type="transmembrane region" description="Helical" evidence="7">
    <location>
        <begin position="220"/>
        <end position="237"/>
    </location>
</feature>
<dbReference type="GO" id="GO:0016020">
    <property type="term" value="C:membrane"/>
    <property type="evidence" value="ECO:0007669"/>
    <property type="project" value="UniProtKB-SubCell"/>
</dbReference>
<sequence>MDLESVFLPVADATGASVDQIQLIFCLLFAFPLGSVFVRIPSTRPGLKHLFNIGITLFFFFPVLKAYAHFFQLLGSTLVTFVMAKFIRSSNMPWMVFFIVMGHLTVNHVLRVYRDDSSAALDVTGPQMVLTMKLTTFAWNVHDGRRAQADLDKWQLSKRVVAFPTLLEFLGYAFYFPGILVGPYLEYHDYMELITERLYDNLPVKDNVTRKLPKGRKRVAYSKMVLGLMFLGGYVLLATKYNYRVTLQPAFAKMPLLQRLFWFQIYAPSERVKYYAVWTLTEGAAILTGFGFTGFNAKGKSTWNGAANVKPLDVELPLNFKGILDSWNMKTNVWLRECVYKRVTPKGKKPGFRSTLTTSLTSAFWHGVYPGYYLTFFLGGLITAAARLARQNFRPFFLPAEGQTTGLSKRIYDLAGGIVSLVVLNYATIPFILLTIDDSLKSWRTLAWYGHGIIVGGLVFFYAGGSKLCKGMQKNMGVAPPPRKVHVQGNGNGDAKISIGELQFPPPIDSIVPPMQ</sequence>
<evidence type="ECO:0000256" key="7">
    <source>
        <dbReference type="SAM" id="Phobius"/>
    </source>
</evidence>
<comment type="subcellular location">
    <subcellularLocation>
        <location evidence="1">Membrane</location>
        <topology evidence="1">Multi-pass membrane protein</topology>
    </subcellularLocation>
</comment>
<evidence type="ECO:0000313" key="9">
    <source>
        <dbReference type="Proteomes" id="UP000054007"/>
    </source>
</evidence>
<dbReference type="GO" id="GO:0046474">
    <property type="term" value="P:glycerophospholipid biosynthetic process"/>
    <property type="evidence" value="ECO:0007669"/>
    <property type="project" value="TreeGrafter"/>
</dbReference>
<feature type="transmembrane region" description="Helical" evidence="7">
    <location>
        <begin position="371"/>
        <end position="390"/>
    </location>
</feature>
<evidence type="ECO:0000256" key="1">
    <source>
        <dbReference type="ARBA" id="ARBA00004141"/>
    </source>
</evidence>
<reference evidence="8 9" key="1">
    <citation type="journal article" date="2015" name="Fungal Genet. Biol.">
        <title>Evolution of novel wood decay mechanisms in Agaricales revealed by the genome sequences of Fistulina hepatica and Cylindrobasidium torrendii.</title>
        <authorList>
            <person name="Floudas D."/>
            <person name="Held B.W."/>
            <person name="Riley R."/>
            <person name="Nagy L.G."/>
            <person name="Koehler G."/>
            <person name="Ransdell A.S."/>
            <person name="Younus H."/>
            <person name="Chow J."/>
            <person name="Chiniquy J."/>
            <person name="Lipzen A."/>
            <person name="Tritt A."/>
            <person name="Sun H."/>
            <person name="Haridas S."/>
            <person name="LaButti K."/>
            <person name="Ohm R.A."/>
            <person name="Kues U."/>
            <person name="Blanchette R.A."/>
            <person name="Grigoriev I.V."/>
            <person name="Minto R.E."/>
            <person name="Hibbett D.S."/>
        </authorList>
    </citation>
    <scope>NUCLEOTIDE SEQUENCE [LARGE SCALE GENOMIC DNA]</scope>
    <source>
        <strain evidence="8 9">FP15055 ss-10</strain>
    </source>
</reference>
<gene>
    <name evidence="8" type="ORF">CYLTODRAFT_435033</name>
</gene>
<name>A0A0D7BMI4_9AGAR</name>
<dbReference type="GO" id="GO:0047184">
    <property type="term" value="F:1-acylglycerophosphocholine O-acyltransferase activity"/>
    <property type="evidence" value="ECO:0007669"/>
    <property type="project" value="TreeGrafter"/>
</dbReference>
<dbReference type="STRING" id="1314674.A0A0D7BMI4"/>
<dbReference type="GO" id="GO:0030258">
    <property type="term" value="P:lipid modification"/>
    <property type="evidence" value="ECO:0007669"/>
    <property type="project" value="TreeGrafter"/>
</dbReference>
<keyword evidence="6" id="KW-0012">Acyltransferase</keyword>
<dbReference type="PANTHER" id="PTHR13906:SF4">
    <property type="entry name" value="LYSOPHOSPHOLIPID ACYLTRANSFERASE 6"/>
    <property type="match status" value="1"/>
</dbReference>
<dbReference type="OrthoDB" id="286734at2759"/>
<keyword evidence="9" id="KW-1185">Reference proteome</keyword>
<evidence type="ECO:0000256" key="6">
    <source>
        <dbReference type="ARBA" id="ARBA00023315"/>
    </source>
</evidence>
<accession>A0A0D7BMI4</accession>
<evidence type="ECO:0000256" key="3">
    <source>
        <dbReference type="ARBA" id="ARBA00022692"/>
    </source>
</evidence>
<evidence type="ECO:0000256" key="5">
    <source>
        <dbReference type="ARBA" id="ARBA00023136"/>
    </source>
</evidence>
<dbReference type="GO" id="GO:0003841">
    <property type="term" value="F:1-acylglycerol-3-phosphate O-acyltransferase activity"/>
    <property type="evidence" value="ECO:0007669"/>
    <property type="project" value="TreeGrafter"/>
</dbReference>
<dbReference type="AlphaFoldDB" id="A0A0D7BMI4"/>
<keyword evidence="2" id="KW-0808">Transferase</keyword>